<feature type="transmembrane region" description="Helical" evidence="2">
    <location>
        <begin position="132"/>
        <end position="149"/>
    </location>
</feature>
<evidence type="ECO:0000313" key="4">
    <source>
        <dbReference type="Proteomes" id="UP000316778"/>
    </source>
</evidence>
<feature type="transmembrane region" description="Helical" evidence="2">
    <location>
        <begin position="255"/>
        <end position="274"/>
    </location>
</feature>
<feature type="transmembrane region" description="Helical" evidence="2">
    <location>
        <begin position="281"/>
        <end position="298"/>
    </location>
</feature>
<evidence type="ECO:0000313" key="3">
    <source>
        <dbReference type="EMBL" id="TWI86586.1"/>
    </source>
</evidence>
<evidence type="ECO:0008006" key="5">
    <source>
        <dbReference type="Google" id="ProtNLM"/>
    </source>
</evidence>
<gene>
    <name evidence="3" type="ORF">LX66_3845</name>
</gene>
<feature type="transmembrane region" description="Helical" evidence="2">
    <location>
        <begin position="310"/>
        <end position="328"/>
    </location>
</feature>
<evidence type="ECO:0000256" key="2">
    <source>
        <dbReference type="SAM" id="Phobius"/>
    </source>
</evidence>
<comment type="caution">
    <text evidence="3">The sequence shown here is derived from an EMBL/GenBank/DDBJ whole genome shotgun (WGS) entry which is preliminary data.</text>
</comment>
<feature type="transmembrane region" description="Helical" evidence="2">
    <location>
        <begin position="80"/>
        <end position="100"/>
    </location>
</feature>
<keyword evidence="2" id="KW-0472">Membrane</keyword>
<feature type="transmembrane region" description="Helical" evidence="2">
    <location>
        <begin position="156"/>
        <end position="173"/>
    </location>
</feature>
<feature type="compositionally biased region" description="Gly residues" evidence="1">
    <location>
        <begin position="372"/>
        <end position="387"/>
    </location>
</feature>
<dbReference type="AlphaFoldDB" id="A0A562T0H5"/>
<accession>A0A562T0H5</accession>
<organism evidence="3 4">
    <name type="scientific">Chitinophaga japonensis</name>
    <name type="common">Flexibacter japonensis</name>
    <dbReference type="NCBI Taxonomy" id="104662"/>
    <lineage>
        <taxon>Bacteria</taxon>
        <taxon>Pseudomonadati</taxon>
        <taxon>Bacteroidota</taxon>
        <taxon>Chitinophagia</taxon>
        <taxon>Chitinophagales</taxon>
        <taxon>Chitinophagaceae</taxon>
        <taxon>Chitinophaga</taxon>
    </lineage>
</organism>
<feature type="transmembrane region" description="Helical" evidence="2">
    <location>
        <begin position="179"/>
        <end position="199"/>
    </location>
</feature>
<protein>
    <recommendedName>
        <fullName evidence="5">Membrane protein DUF2157</fullName>
    </recommendedName>
</protein>
<dbReference type="Proteomes" id="UP000316778">
    <property type="component" value="Unassembled WGS sequence"/>
</dbReference>
<keyword evidence="4" id="KW-1185">Reference proteome</keyword>
<feature type="transmembrane region" description="Helical" evidence="2">
    <location>
        <begin position="211"/>
        <end position="235"/>
    </location>
</feature>
<sequence length="387" mass="41936">MIAYNSIWLDNIALQQEATEAYRRHCITAGERERIVQAYPEGFYTPNSYIRIGLFLLTAIIVLFSLGLLMLILADALEDAWRGMLVFSGLTALGALELFIHDPKHYRSGVDDALLWSGVALVSIPFCVDTSLPAWACCALVGLVALAATLRYADSLLAALAVVSLLGCLFYGYHPLGAFAQSTAPFLLMTGSLAIYILARKWGKALRWRHYAHCCTVMEITALLTLYAAGNYFVVRETGNALLGLHLLPGQDMPAGGFFWASTVLLPLLYIVLGVRGKNTILLRTGLVLLAAAVFTIEHYYDVASLEAEMIVGGLALVAFAWALIRYLEEPRHGFTYREDTSSGHQEAAQAESLVIADTFPPPEPSPDPGFKFGGGSGAGGGADGHW</sequence>
<reference evidence="3 4" key="1">
    <citation type="journal article" date="2013" name="Stand. Genomic Sci.">
        <title>Genomic Encyclopedia of Type Strains, Phase I: The one thousand microbial genomes (KMG-I) project.</title>
        <authorList>
            <person name="Kyrpides N.C."/>
            <person name="Woyke T."/>
            <person name="Eisen J.A."/>
            <person name="Garrity G."/>
            <person name="Lilburn T.G."/>
            <person name="Beck B.J."/>
            <person name="Whitman W.B."/>
            <person name="Hugenholtz P."/>
            <person name="Klenk H.P."/>
        </authorList>
    </citation>
    <scope>NUCLEOTIDE SEQUENCE [LARGE SCALE GENOMIC DNA]</scope>
    <source>
        <strain evidence="3 4">DSM 13484</strain>
    </source>
</reference>
<feature type="transmembrane region" description="Helical" evidence="2">
    <location>
        <begin position="52"/>
        <end position="74"/>
    </location>
</feature>
<dbReference type="OrthoDB" id="660047at2"/>
<feature type="region of interest" description="Disordered" evidence="1">
    <location>
        <begin position="366"/>
        <end position="387"/>
    </location>
</feature>
<evidence type="ECO:0000256" key="1">
    <source>
        <dbReference type="SAM" id="MobiDB-lite"/>
    </source>
</evidence>
<proteinExistence type="predicted"/>
<dbReference type="EMBL" id="VLLG01000004">
    <property type="protein sequence ID" value="TWI86586.1"/>
    <property type="molecule type" value="Genomic_DNA"/>
</dbReference>
<dbReference type="RefSeq" id="WP_145716507.1">
    <property type="nucleotide sequence ID" value="NZ_BAAAFY010000005.1"/>
</dbReference>
<keyword evidence="2" id="KW-0812">Transmembrane</keyword>
<keyword evidence="2" id="KW-1133">Transmembrane helix</keyword>
<name>A0A562T0H5_CHIJA</name>